<keyword evidence="2" id="KW-1185">Reference proteome</keyword>
<proteinExistence type="predicted"/>
<evidence type="ECO:0000313" key="2">
    <source>
        <dbReference type="Proteomes" id="UP001549363"/>
    </source>
</evidence>
<dbReference type="RefSeq" id="WP_354472404.1">
    <property type="nucleotide sequence ID" value="NZ_JBEPSB010000018.1"/>
</dbReference>
<organism evidence="1 2">
    <name type="scientific">Lysinibacillus parviboronicapiens</name>
    <dbReference type="NCBI Taxonomy" id="436516"/>
    <lineage>
        <taxon>Bacteria</taxon>
        <taxon>Bacillati</taxon>
        <taxon>Bacillota</taxon>
        <taxon>Bacilli</taxon>
        <taxon>Bacillales</taxon>
        <taxon>Bacillaceae</taxon>
        <taxon>Lysinibacillus</taxon>
    </lineage>
</organism>
<gene>
    <name evidence="1" type="ORF">ABIA69_003408</name>
</gene>
<accession>A0ABV2PMQ0</accession>
<reference evidence="1 2" key="1">
    <citation type="submission" date="2024-06" db="EMBL/GenBank/DDBJ databases">
        <title>Sorghum-associated microbial communities from plants grown in Nebraska, USA.</title>
        <authorList>
            <person name="Schachtman D."/>
        </authorList>
    </citation>
    <scope>NUCLEOTIDE SEQUENCE [LARGE SCALE GENOMIC DNA]</scope>
    <source>
        <strain evidence="1 2">736</strain>
    </source>
</reference>
<comment type="caution">
    <text evidence="1">The sequence shown here is derived from an EMBL/GenBank/DDBJ whole genome shotgun (WGS) entry which is preliminary data.</text>
</comment>
<name>A0ABV2PMQ0_9BACI</name>
<dbReference type="Proteomes" id="UP001549363">
    <property type="component" value="Unassembled WGS sequence"/>
</dbReference>
<evidence type="ECO:0000313" key="1">
    <source>
        <dbReference type="EMBL" id="MET4562222.1"/>
    </source>
</evidence>
<dbReference type="EMBL" id="JBEPSB010000018">
    <property type="protein sequence ID" value="MET4562222.1"/>
    <property type="molecule type" value="Genomic_DNA"/>
</dbReference>
<protein>
    <submittedName>
        <fullName evidence="1">Uncharacterized protein</fullName>
    </submittedName>
</protein>
<sequence>MGALEQLDEQISREIARIEDLAIEIVMLAKKGETDIAYIRKQDLHNSLIQLEKLHRQKGLWSAVETLNKNGTLQKAVTELAYQA</sequence>